<name>A0A8T2RY47_CERRI</name>
<dbReference type="EMBL" id="CM035429">
    <property type="protein sequence ID" value="KAH7300343.1"/>
    <property type="molecule type" value="Genomic_DNA"/>
</dbReference>
<proteinExistence type="predicted"/>
<evidence type="ECO:0000313" key="2">
    <source>
        <dbReference type="Proteomes" id="UP000825935"/>
    </source>
</evidence>
<evidence type="ECO:0000313" key="1">
    <source>
        <dbReference type="EMBL" id="KAH7300343.1"/>
    </source>
</evidence>
<dbReference type="Proteomes" id="UP000825935">
    <property type="component" value="Chromosome 24"/>
</dbReference>
<reference evidence="1" key="1">
    <citation type="submission" date="2021-08" db="EMBL/GenBank/DDBJ databases">
        <title>WGS assembly of Ceratopteris richardii.</title>
        <authorList>
            <person name="Marchant D.B."/>
            <person name="Chen G."/>
            <person name="Jenkins J."/>
            <person name="Shu S."/>
            <person name="Leebens-Mack J."/>
            <person name="Grimwood J."/>
            <person name="Schmutz J."/>
            <person name="Soltis P."/>
            <person name="Soltis D."/>
            <person name="Chen Z.-H."/>
        </authorList>
    </citation>
    <scope>NUCLEOTIDE SEQUENCE</scope>
    <source>
        <strain evidence="1">Whitten #5841</strain>
        <tissue evidence="1">Leaf</tissue>
    </source>
</reference>
<keyword evidence="2" id="KW-1185">Reference proteome</keyword>
<dbReference type="AlphaFoldDB" id="A0A8T2RY47"/>
<accession>A0A8T2RY47</accession>
<sequence>MAIYIPMGCASGMSIPSRNNQQWSGCVKMTSEKDEWSSSGARSQDFEVRSSLSWVSVHGEAWRRPSIVCINYYCSLQSPMMNIEAFWAPTAMVMVLLSED</sequence>
<gene>
    <name evidence="1" type="ORF">KP509_24G057300</name>
</gene>
<comment type="caution">
    <text evidence="1">The sequence shown here is derived from an EMBL/GenBank/DDBJ whole genome shotgun (WGS) entry which is preliminary data.</text>
</comment>
<organism evidence="1 2">
    <name type="scientific">Ceratopteris richardii</name>
    <name type="common">Triangle waterfern</name>
    <dbReference type="NCBI Taxonomy" id="49495"/>
    <lineage>
        <taxon>Eukaryota</taxon>
        <taxon>Viridiplantae</taxon>
        <taxon>Streptophyta</taxon>
        <taxon>Embryophyta</taxon>
        <taxon>Tracheophyta</taxon>
        <taxon>Polypodiopsida</taxon>
        <taxon>Polypodiidae</taxon>
        <taxon>Polypodiales</taxon>
        <taxon>Pteridineae</taxon>
        <taxon>Pteridaceae</taxon>
        <taxon>Parkerioideae</taxon>
        <taxon>Ceratopteris</taxon>
    </lineage>
</organism>
<protein>
    <submittedName>
        <fullName evidence="1">Uncharacterized protein</fullName>
    </submittedName>
</protein>